<evidence type="ECO:0000256" key="1">
    <source>
        <dbReference type="SAM" id="SignalP"/>
    </source>
</evidence>
<proteinExistence type="predicted"/>
<gene>
    <name evidence="3" type="ORF">HKI87_13g72440</name>
</gene>
<feature type="domain" description="Serine aminopeptidase S33" evidence="2">
    <location>
        <begin position="129"/>
        <end position="244"/>
    </location>
</feature>
<dbReference type="PANTHER" id="PTHR12277:SF81">
    <property type="entry name" value="PROTEIN ABHD13"/>
    <property type="match status" value="1"/>
</dbReference>
<dbReference type="GO" id="GO:0016787">
    <property type="term" value="F:hydrolase activity"/>
    <property type="evidence" value="ECO:0007669"/>
    <property type="project" value="UniProtKB-KW"/>
</dbReference>
<dbReference type="InterPro" id="IPR029058">
    <property type="entry name" value="AB_hydrolase_fold"/>
</dbReference>
<dbReference type="Pfam" id="PF12146">
    <property type="entry name" value="Hydrolase_4"/>
    <property type="match status" value="1"/>
</dbReference>
<dbReference type="AlphaFoldDB" id="A0AAX4PIF6"/>
<dbReference type="InterPro" id="IPR022742">
    <property type="entry name" value="Hydrolase_4"/>
</dbReference>
<feature type="chain" id="PRO_5043567821" evidence="1">
    <location>
        <begin position="26"/>
        <end position="451"/>
    </location>
</feature>
<keyword evidence="3" id="KW-0378">Hydrolase</keyword>
<evidence type="ECO:0000313" key="3">
    <source>
        <dbReference type="EMBL" id="WZN65683.1"/>
    </source>
</evidence>
<organism evidence="3 4">
    <name type="scientific">Chloropicon roscoffensis</name>
    <dbReference type="NCBI Taxonomy" id="1461544"/>
    <lineage>
        <taxon>Eukaryota</taxon>
        <taxon>Viridiplantae</taxon>
        <taxon>Chlorophyta</taxon>
        <taxon>Chloropicophyceae</taxon>
        <taxon>Chloropicales</taxon>
        <taxon>Chloropicaceae</taxon>
        <taxon>Chloropicon</taxon>
    </lineage>
</organism>
<dbReference type="PANTHER" id="PTHR12277">
    <property type="entry name" value="ALPHA/BETA HYDROLASE DOMAIN-CONTAINING PROTEIN"/>
    <property type="match status" value="1"/>
</dbReference>
<evidence type="ECO:0000259" key="2">
    <source>
        <dbReference type="Pfam" id="PF12146"/>
    </source>
</evidence>
<name>A0AAX4PIF6_9CHLO</name>
<sequence length="451" mass="48568">MLRTSGRPFPALWLARLLVFLTASALLTEDALCQQGAVTASHPLHAVVVNAGRAMVERYVHRGLYYGHHNPGTETTPWYNSTQLVGLGWDPMYVRKQGDGGGSDAVLLIRRREGEPEAAEGAKLGCHLLYFHGNNQNLMGAAETLADFEREVGCEVWAVEYTGYGPMDGGPRGVPSEQALASDAMAAASWLLSHAGRDVPVFLYGHSLGAALAIEAAASIAARPTREGDARLAGLVLEAPFLTAIKTVVDYDDEDEFGAALQSLGSQFPMFNSTIAGLTSSFLEPIDKFENEDRVAALPPSLPVLVAHATNDKVIPHDHGEALFELITSDSKTSVFLESEAHALHSDEGRIGEQFFRALRDFVSENAGAEAEAVEKEAKAGNFDWEGLGRRQRPKISTARGAARGQQRSELWESLLLGGRSVARANSISSVAIPEDLRIRPVGEMLSQLNG</sequence>
<evidence type="ECO:0000313" key="4">
    <source>
        <dbReference type="Proteomes" id="UP001472866"/>
    </source>
</evidence>
<keyword evidence="1" id="KW-0732">Signal</keyword>
<accession>A0AAX4PIF6</accession>
<dbReference type="Gene3D" id="3.40.50.1820">
    <property type="entry name" value="alpha/beta hydrolase"/>
    <property type="match status" value="1"/>
</dbReference>
<dbReference type="Proteomes" id="UP001472866">
    <property type="component" value="Chromosome 13"/>
</dbReference>
<dbReference type="EMBL" id="CP151513">
    <property type="protein sequence ID" value="WZN65683.1"/>
    <property type="molecule type" value="Genomic_DNA"/>
</dbReference>
<keyword evidence="4" id="KW-1185">Reference proteome</keyword>
<reference evidence="3 4" key="1">
    <citation type="submission" date="2024-03" db="EMBL/GenBank/DDBJ databases">
        <title>Complete genome sequence of the green alga Chloropicon roscoffensis RCC1871.</title>
        <authorList>
            <person name="Lemieux C."/>
            <person name="Pombert J.-F."/>
            <person name="Otis C."/>
            <person name="Turmel M."/>
        </authorList>
    </citation>
    <scope>NUCLEOTIDE SEQUENCE [LARGE SCALE GENOMIC DNA]</scope>
    <source>
        <strain evidence="3 4">RCC1871</strain>
    </source>
</reference>
<dbReference type="SUPFAM" id="SSF53474">
    <property type="entry name" value="alpha/beta-Hydrolases"/>
    <property type="match status" value="1"/>
</dbReference>
<protein>
    <submittedName>
        <fullName evidence="3">Alpha/beta hydrolase</fullName>
    </submittedName>
</protein>
<feature type="signal peptide" evidence="1">
    <location>
        <begin position="1"/>
        <end position="25"/>
    </location>
</feature>